<feature type="compositionally biased region" description="Low complexity" evidence="1">
    <location>
        <begin position="35"/>
        <end position="61"/>
    </location>
</feature>
<reference evidence="3" key="1">
    <citation type="submission" date="2025-08" db="UniProtKB">
        <authorList>
            <consortium name="RefSeq"/>
        </authorList>
    </citation>
    <scope>IDENTIFICATION</scope>
    <source>
        <strain evidence="3">15112-1751.03</strain>
        <tissue evidence="3">Whole Adult</tissue>
    </source>
</reference>
<dbReference type="CTD" id="35418"/>
<dbReference type="OrthoDB" id="8065529at2759"/>
<dbReference type="RefSeq" id="XP_034118208.1">
    <property type="nucleotide sequence ID" value="XM_034262317.2"/>
</dbReference>
<name>A0A6P8XXM4_DROAB</name>
<feature type="region of interest" description="Disordered" evidence="1">
    <location>
        <begin position="35"/>
        <end position="186"/>
    </location>
</feature>
<gene>
    <name evidence="3" type="primary">LOC117577403</name>
</gene>
<accession>A0A6P8XXM4</accession>
<organism evidence="2 3">
    <name type="scientific">Drosophila albomicans</name>
    <name type="common">Fruit fly</name>
    <dbReference type="NCBI Taxonomy" id="7291"/>
    <lineage>
        <taxon>Eukaryota</taxon>
        <taxon>Metazoa</taxon>
        <taxon>Ecdysozoa</taxon>
        <taxon>Arthropoda</taxon>
        <taxon>Hexapoda</taxon>
        <taxon>Insecta</taxon>
        <taxon>Pterygota</taxon>
        <taxon>Neoptera</taxon>
        <taxon>Endopterygota</taxon>
        <taxon>Diptera</taxon>
        <taxon>Brachycera</taxon>
        <taxon>Muscomorpha</taxon>
        <taxon>Ephydroidea</taxon>
        <taxon>Drosophilidae</taxon>
        <taxon>Drosophila</taxon>
    </lineage>
</organism>
<feature type="compositionally biased region" description="Basic and acidic residues" evidence="1">
    <location>
        <begin position="99"/>
        <end position="110"/>
    </location>
</feature>
<evidence type="ECO:0000313" key="2">
    <source>
        <dbReference type="Proteomes" id="UP000515160"/>
    </source>
</evidence>
<evidence type="ECO:0000256" key="1">
    <source>
        <dbReference type="SAM" id="MobiDB-lite"/>
    </source>
</evidence>
<keyword evidence="2" id="KW-1185">Reference proteome</keyword>
<feature type="compositionally biased region" description="Basic and acidic residues" evidence="1">
    <location>
        <begin position="140"/>
        <end position="175"/>
    </location>
</feature>
<proteinExistence type="predicted"/>
<sequence>MADVADKKNETPVVEKVAVEVDNVKTDKEAVAVEDAAAAVETSTTTENGAAAEEDSSSSADGAKENGTETSAESAPAAEDAVEAEKKAEVPVAAEEPVADDKTSEPKTVSEEAPAVVENGADETEVANGDSKDNTPAAEAVKRKVDETTAKSDEVIATPEKKAKLDDAASTKDEVQNGTEASEVAA</sequence>
<dbReference type="GeneID" id="117577403"/>
<dbReference type="AlphaFoldDB" id="A0A6P8XXM4"/>
<dbReference type="Proteomes" id="UP000515160">
    <property type="component" value="Chromosome 2L"/>
</dbReference>
<protein>
    <submittedName>
        <fullName evidence="3">Uncharacterized protein LOC117577403</fullName>
    </submittedName>
</protein>
<evidence type="ECO:0000313" key="3">
    <source>
        <dbReference type="RefSeq" id="XP_034118208.1"/>
    </source>
</evidence>